<evidence type="ECO:0000256" key="1">
    <source>
        <dbReference type="PROSITE-ProRule" id="PRU00117"/>
    </source>
</evidence>
<dbReference type="EMBL" id="OU892280">
    <property type="protein sequence ID" value="CAG9767375.1"/>
    <property type="molecule type" value="Genomic_DNA"/>
</dbReference>
<dbReference type="PANTHER" id="PTHR22948">
    <property type="entry name" value="TUDOR DOMAIN CONTAINING PROTEIN"/>
    <property type="match status" value="1"/>
</dbReference>
<dbReference type="InterPro" id="IPR004087">
    <property type="entry name" value="KH_dom"/>
</dbReference>
<dbReference type="CDD" id="cd00105">
    <property type="entry name" value="KH-I"/>
    <property type="match status" value="2"/>
</dbReference>
<gene>
    <name evidence="4" type="ORF">CEUTPL_LOCUS7940</name>
</gene>
<reference evidence="4" key="1">
    <citation type="submission" date="2022-01" db="EMBL/GenBank/DDBJ databases">
        <authorList>
            <person name="King R."/>
        </authorList>
    </citation>
    <scope>NUCLEOTIDE SEQUENCE</scope>
</reference>
<dbReference type="SMART" id="SM00333">
    <property type="entry name" value="TUDOR"/>
    <property type="match status" value="1"/>
</dbReference>
<sequence length="488" mass="55224">MSVLGLKNVCTALLPILTSSKYKYSIPNCYLTIAKSLAVFLGITAVSLTSYVLYQIYKKNDEDELLDHYTSNTRVLEIKMPKEIIGSLIGRNGSNLKRLQDQSNTRISFKELDNKNEKICLIRGAAHNCEIAYNLIQDFINSEAIMESEDFWVPIGCVKQIVGRGGDKIKEIQSLSGAKLTVFDDEKGLSSRRISIKGTREQIIVAKSLIEDLVVQSQHSRQVIEESLAKREPRLPAKSPEAVKKDSPKCERMSPIPGQPDNQFEVYVSAMENPSRFWLQIVGPKATELDCLVDEMTEYYNKSENRSNHCVKDVQAGDLVAAIFRYDSKWYRAEVLEVSHENNEKMAKLYYVDYGDTDVFPCKDLYELRTDLLRLHFQAIECFLAKVDPMGDSWTEEAIDRFEELCHVAQWKKLSARINGYMAKEKSRTRREGSPVPGVDLYNVTSHEDIDVAEELVKAGFAVYKRGSDLRSNSRTTSTSNISVASSS</sequence>
<evidence type="ECO:0000259" key="3">
    <source>
        <dbReference type="PROSITE" id="PS50304"/>
    </source>
</evidence>
<dbReference type="GO" id="GO:0003723">
    <property type="term" value="F:RNA binding"/>
    <property type="evidence" value="ECO:0007669"/>
    <property type="project" value="UniProtKB-UniRule"/>
</dbReference>
<dbReference type="GO" id="GO:0034587">
    <property type="term" value="P:piRNA processing"/>
    <property type="evidence" value="ECO:0007669"/>
    <property type="project" value="TreeGrafter"/>
</dbReference>
<dbReference type="InterPro" id="IPR036612">
    <property type="entry name" value="KH_dom_type_1_sf"/>
</dbReference>
<feature type="domain" description="Tudor" evidence="3">
    <location>
        <begin position="313"/>
        <end position="375"/>
    </location>
</feature>
<dbReference type="Proteomes" id="UP001152799">
    <property type="component" value="Chromosome 4"/>
</dbReference>
<evidence type="ECO:0000256" key="2">
    <source>
        <dbReference type="SAM" id="MobiDB-lite"/>
    </source>
</evidence>
<dbReference type="OrthoDB" id="9995375at2759"/>
<protein>
    <recommendedName>
        <fullName evidence="3">Tudor domain-containing protein</fullName>
    </recommendedName>
</protein>
<dbReference type="SUPFAM" id="SSF63748">
    <property type="entry name" value="Tudor/PWWP/MBT"/>
    <property type="match status" value="1"/>
</dbReference>
<evidence type="ECO:0000313" key="5">
    <source>
        <dbReference type="Proteomes" id="UP001152799"/>
    </source>
</evidence>
<dbReference type="AlphaFoldDB" id="A0A9N9QNW6"/>
<dbReference type="SMART" id="SM00322">
    <property type="entry name" value="KH"/>
    <property type="match status" value="2"/>
</dbReference>
<dbReference type="Gene3D" id="2.40.50.90">
    <property type="match status" value="1"/>
</dbReference>
<organism evidence="4 5">
    <name type="scientific">Ceutorhynchus assimilis</name>
    <name type="common">cabbage seed weevil</name>
    <dbReference type="NCBI Taxonomy" id="467358"/>
    <lineage>
        <taxon>Eukaryota</taxon>
        <taxon>Metazoa</taxon>
        <taxon>Ecdysozoa</taxon>
        <taxon>Arthropoda</taxon>
        <taxon>Hexapoda</taxon>
        <taxon>Insecta</taxon>
        <taxon>Pterygota</taxon>
        <taxon>Neoptera</taxon>
        <taxon>Endopterygota</taxon>
        <taxon>Coleoptera</taxon>
        <taxon>Polyphaga</taxon>
        <taxon>Cucujiformia</taxon>
        <taxon>Curculionidae</taxon>
        <taxon>Ceutorhynchinae</taxon>
        <taxon>Ceutorhynchus</taxon>
    </lineage>
</organism>
<dbReference type="Gene3D" id="2.30.30.140">
    <property type="match status" value="1"/>
</dbReference>
<dbReference type="InterPro" id="IPR004088">
    <property type="entry name" value="KH_dom_type_1"/>
</dbReference>
<accession>A0A9N9QNW6</accession>
<dbReference type="SUPFAM" id="SSF54791">
    <property type="entry name" value="Eukaryotic type KH-domain (KH-domain type I)"/>
    <property type="match status" value="2"/>
</dbReference>
<dbReference type="PROSITE" id="PS50084">
    <property type="entry name" value="KH_TYPE_1"/>
    <property type="match status" value="2"/>
</dbReference>
<dbReference type="InterPro" id="IPR002999">
    <property type="entry name" value="Tudor"/>
</dbReference>
<dbReference type="InterPro" id="IPR035437">
    <property type="entry name" value="SNase_OB-fold_sf"/>
</dbReference>
<keyword evidence="5" id="KW-1185">Reference proteome</keyword>
<dbReference type="Gene3D" id="3.30.1370.10">
    <property type="entry name" value="K Homology domain, type 1"/>
    <property type="match status" value="2"/>
</dbReference>
<evidence type="ECO:0000313" key="4">
    <source>
        <dbReference type="EMBL" id="CAG9767375.1"/>
    </source>
</evidence>
<dbReference type="Pfam" id="PF00013">
    <property type="entry name" value="KH_1"/>
    <property type="match status" value="2"/>
</dbReference>
<dbReference type="PANTHER" id="PTHR22948:SF29">
    <property type="entry name" value="FI02030P-RELATED"/>
    <property type="match status" value="1"/>
</dbReference>
<name>A0A9N9QNW6_9CUCU</name>
<dbReference type="GO" id="GO:0043186">
    <property type="term" value="C:P granule"/>
    <property type="evidence" value="ECO:0007669"/>
    <property type="project" value="TreeGrafter"/>
</dbReference>
<dbReference type="GO" id="GO:0007283">
    <property type="term" value="P:spermatogenesis"/>
    <property type="evidence" value="ECO:0007669"/>
    <property type="project" value="TreeGrafter"/>
</dbReference>
<proteinExistence type="predicted"/>
<dbReference type="FunFam" id="2.30.30.140:FF:000018">
    <property type="entry name" value="Serine/threonine-protein kinase 31"/>
    <property type="match status" value="1"/>
</dbReference>
<feature type="region of interest" description="Disordered" evidence="2">
    <location>
        <begin position="228"/>
        <end position="256"/>
    </location>
</feature>
<feature type="compositionally biased region" description="Basic and acidic residues" evidence="2">
    <location>
        <begin position="228"/>
        <end position="252"/>
    </location>
</feature>
<dbReference type="InterPro" id="IPR050621">
    <property type="entry name" value="Tudor_domain_containing"/>
</dbReference>
<dbReference type="GO" id="GO:0030719">
    <property type="term" value="P:P granule organization"/>
    <property type="evidence" value="ECO:0007669"/>
    <property type="project" value="TreeGrafter"/>
</dbReference>
<dbReference type="PROSITE" id="PS50304">
    <property type="entry name" value="TUDOR"/>
    <property type="match status" value="1"/>
</dbReference>
<dbReference type="GO" id="GO:0005739">
    <property type="term" value="C:mitochondrion"/>
    <property type="evidence" value="ECO:0007669"/>
    <property type="project" value="UniProtKB-ARBA"/>
</dbReference>
<keyword evidence="1" id="KW-0694">RNA-binding</keyword>
<dbReference type="Pfam" id="PF00567">
    <property type="entry name" value="TUDOR"/>
    <property type="match status" value="1"/>
</dbReference>